<evidence type="ECO:0000313" key="2">
    <source>
        <dbReference type="EMBL" id="EYC30985.1"/>
    </source>
</evidence>
<evidence type="ECO:0000313" key="3">
    <source>
        <dbReference type="Proteomes" id="UP000024635"/>
    </source>
</evidence>
<reference evidence="3" key="1">
    <citation type="journal article" date="2015" name="Nat. Genet.">
        <title>The genome and transcriptome of the zoonotic hookworm Ancylostoma ceylanicum identify infection-specific gene families.</title>
        <authorList>
            <person name="Schwarz E.M."/>
            <person name="Hu Y."/>
            <person name="Antoshechkin I."/>
            <person name="Miller M.M."/>
            <person name="Sternberg P.W."/>
            <person name="Aroian R.V."/>
        </authorList>
    </citation>
    <scope>NUCLEOTIDE SEQUENCE</scope>
    <source>
        <strain evidence="3">HY135</strain>
    </source>
</reference>
<evidence type="ECO:0000256" key="1">
    <source>
        <dbReference type="SAM" id="MobiDB-lite"/>
    </source>
</evidence>
<protein>
    <submittedName>
        <fullName evidence="2">Uncharacterized protein</fullName>
    </submittedName>
</protein>
<accession>A0A016VUB4</accession>
<organism evidence="2 3">
    <name type="scientific">Ancylostoma ceylanicum</name>
    <dbReference type="NCBI Taxonomy" id="53326"/>
    <lineage>
        <taxon>Eukaryota</taxon>
        <taxon>Metazoa</taxon>
        <taxon>Ecdysozoa</taxon>
        <taxon>Nematoda</taxon>
        <taxon>Chromadorea</taxon>
        <taxon>Rhabditida</taxon>
        <taxon>Rhabditina</taxon>
        <taxon>Rhabditomorpha</taxon>
        <taxon>Strongyloidea</taxon>
        <taxon>Ancylostomatidae</taxon>
        <taxon>Ancylostomatinae</taxon>
        <taxon>Ancylostoma</taxon>
    </lineage>
</organism>
<comment type="caution">
    <text evidence="2">The sequence shown here is derived from an EMBL/GenBank/DDBJ whole genome shotgun (WGS) entry which is preliminary data.</text>
</comment>
<keyword evidence="3" id="KW-1185">Reference proteome</keyword>
<proteinExistence type="predicted"/>
<name>A0A016VUB4_9BILA</name>
<dbReference type="EMBL" id="JARK01001340">
    <property type="protein sequence ID" value="EYC30985.1"/>
    <property type="molecule type" value="Genomic_DNA"/>
</dbReference>
<sequence>MKWSASINPIMWCAPRIRLHVNIAEALDATTDSYDVVVDVGTFVHSQGSAPVLISGTRMQGKRSEPQNNPEIPALARRSGWLY</sequence>
<dbReference type="AlphaFoldDB" id="A0A016VUB4"/>
<gene>
    <name evidence="2" type="primary">Acey_s0004.g1887</name>
    <name evidence="2" type="ORF">Y032_0004g1887</name>
</gene>
<dbReference type="Proteomes" id="UP000024635">
    <property type="component" value="Unassembled WGS sequence"/>
</dbReference>
<feature type="region of interest" description="Disordered" evidence="1">
    <location>
        <begin position="58"/>
        <end position="83"/>
    </location>
</feature>